<organism evidence="12 13">
    <name type="scientific">Kineococcus endophyticus</name>
    <dbReference type="NCBI Taxonomy" id="1181883"/>
    <lineage>
        <taxon>Bacteria</taxon>
        <taxon>Bacillati</taxon>
        <taxon>Actinomycetota</taxon>
        <taxon>Actinomycetes</taxon>
        <taxon>Kineosporiales</taxon>
        <taxon>Kineosporiaceae</taxon>
        <taxon>Kineococcus</taxon>
    </lineage>
</organism>
<gene>
    <name evidence="12" type="ORF">AB1207_08495</name>
</gene>
<keyword evidence="2" id="KW-0813">Transport</keyword>
<feature type="transmembrane region" description="Helical" evidence="10">
    <location>
        <begin position="153"/>
        <end position="173"/>
    </location>
</feature>
<comment type="caution">
    <text evidence="12">The sequence shown here is derived from an EMBL/GenBank/DDBJ whole genome shotgun (WGS) entry which is preliminary data.</text>
</comment>
<keyword evidence="7" id="KW-0406">Ion transport</keyword>
<evidence type="ECO:0000259" key="11">
    <source>
        <dbReference type="Pfam" id="PF00999"/>
    </source>
</evidence>
<dbReference type="InterPro" id="IPR006153">
    <property type="entry name" value="Cation/H_exchanger_TM"/>
</dbReference>
<reference evidence="12 13" key="1">
    <citation type="submission" date="2024-07" db="EMBL/GenBank/DDBJ databases">
        <authorList>
            <person name="Thanompreechachai J."/>
            <person name="Duangmal K."/>
        </authorList>
    </citation>
    <scope>NUCLEOTIDE SEQUENCE [LARGE SCALE GENOMIC DNA]</scope>
    <source>
        <strain evidence="12 13">KCTC 19886</strain>
    </source>
</reference>
<evidence type="ECO:0000256" key="7">
    <source>
        <dbReference type="ARBA" id="ARBA00023065"/>
    </source>
</evidence>
<feature type="transmembrane region" description="Helical" evidence="10">
    <location>
        <begin position="54"/>
        <end position="73"/>
    </location>
</feature>
<sequence length="519" mass="53998">MDVVALLGLLLLGIVVLTPLAGRVGVPQPIALTLYGLLLALVPVVPTPRVPPDVILPLVLPPLLFAQTLRGSVRELRADARAVTVLAVGLTAASAAAVAVVGHLLGLPWAVAVVLGAVVAPPDPVAATAVARTLRLPPRLVTVLEGEGQFNDATALTTYQVGLIAVVAGGIGLGEVGWRLALQVVSGVLVGLAGGVAARAALSRLADASVETTITLALPFAVYLLADAVESSGVLAVLAAGYFLRSRGHRASTSAGWVLGRSVWRYVDFLVTGLLFGFLGLELTSALEDTSRLGDGHALGLAAAVIGVLVVVRFAVVHGASALAGRRARRRGSATPAGWREATVASWAGMRGVVTVATALALPLTGEDGPFPHRSEVVLVALLTVLVTLVAQGLTLAPLVRRLGVGTAESADEDARRLRRDATRAALRAVAGASDVGERARSTVTTRYRARWEHQDRIVGLFDEGEEEPEAVEELGRLMVVATDAERDRVQQARRDGEVSPAVADRLLLDVEARAARYE</sequence>
<evidence type="ECO:0000256" key="8">
    <source>
        <dbReference type="ARBA" id="ARBA00023136"/>
    </source>
</evidence>
<dbReference type="RefSeq" id="WP_367637592.1">
    <property type="nucleotide sequence ID" value="NZ_JBFNQN010000005.1"/>
</dbReference>
<feature type="transmembrane region" description="Helical" evidence="10">
    <location>
        <begin position="301"/>
        <end position="323"/>
    </location>
</feature>
<keyword evidence="13" id="KW-1185">Reference proteome</keyword>
<comment type="subcellular location">
    <subcellularLocation>
        <location evidence="1">Cell membrane</location>
        <topology evidence="1">Multi-pass membrane protein</topology>
    </subcellularLocation>
</comment>
<keyword evidence="8 10" id="KW-0472">Membrane</keyword>
<evidence type="ECO:0000256" key="4">
    <source>
        <dbReference type="ARBA" id="ARBA00022692"/>
    </source>
</evidence>
<dbReference type="Pfam" id="PF00999">
    <property type="entry name" value="Na_H_Exchanger"/>
    <property type="match status" value="1"/>
</dbReference>
<feature type="transmembrane region" description="Helical" evidence="10">
    <location>
        <begin position="377"/>
        <end position="400"/>
    </location>
</feature>
<dbReference type="Gene3D" id="6.10.140.1330">
    <property type="match status" value="1"/>
</dbReference>
<keyword evidence="3" id="KW-1003">Cell membrane</keyword>
<keyword evidence="4 10" id="KW-0812">Transmembrane</keyword>
<dbReference type="PANTHER" id="PTHR10110">
    <property type="entry name" value="SODIUM/HYDROGEN EXCHANGER"/>
    <property type="match status" value="1"/>
</dbReference>
<feature type="transmembrane region" description="Helical" evidence="10">
    <location>
        <begin position="180"/>
        <end position="200"/>
    </location>
</feature>
<evidence type="ECO:0000256" key="2">
    <source>
        <dbReference type="ARBA" id="ARBA00022448"/>
    </source>
</evidence>
<feature type="transmembrane region" description="Helical" evidence="10">
    <location>
        <begin position="85"/>
        <end position="105"/>
    </location>
</feature>
<dbReference type="EMBL" id="JBFNQN010000005">
    <property type="protein sequence ID" value="MEW9264783.1"/>
    <property type="molecule type" value="Genomic_DNA"/>
</dbReference>
<keyword evidence="6" id="KW-0915">Sodium</keyword>
<feature type="transmembrane region" description="Helical" evidence="10">
    <location>
        <begin position="344"/>
        <end position="365"/>
    </location>
</feature>
<name>A0ABV3P582_9ACTN</name>
<evidence type="ECO:0000256" key="6">
    <source>
        <dbReference type="ARBA" id="ARBA00023053"/>
    </source>
</evidence>
<evidence type="ECO:0000256" key="3">
    <source>
        <dbReference type="ARBA" id="ARBA00022475"/>
    </source>
</evidence>
<evidence type="ECO:0000313" key="12">
    <source>
        <dbReference type="EMBL" id="MEW9264783.1"/>
    </source>
</evidence>
<evidence type="ECO:0000256" key="1">
    <source>
        <dbReference type="ARBA" id="ARBA00004651"/>
    </source>
</evidence>
<feature type="domain" description="Cation/H+ exchanger transmembrane" evidence="11">
    <location>
        <begin position="15"/>
        <end position="401"/>
    </location>
</feature>
<accession>A0ABV3P582</accession>
<evidence type="ECO:0000256" key="9">
    <source>
        <dbReference type="ARBA" id="ARBA00023201"/>
    </source>
</evidence>
<dbReference type="Proteomes" id="UP001555826">
    <property type="component" value="Unassembled WGS sequence"/>
</dbReference>
<feature type="transmembrane region" description="Helical" evidence="10">
    <location>
        <begin position="263"/>
        <end position="281"/>
    </location>
</feature>
<dbReference type="InterPro" id="IPR018422">
    <property type="entry name" value="Cation/H_exchanger_CPA1"/>
</dbReference>
<protein>
    <submittedName>
        <fullName evidence="12">Cation:proton antiporter</fullName>
    </submittedName>
</protein>
<keyword evidence="9" id="KW-0739">Sodium transport</keyword>
<evidence type="ECO:0000256" key="5">
    <source>
        <dbReference type="ARBA" id="ARBA00022989"/>
    </source>
</evidence>
<evidence type="ECO:0000256" key="10">
    <source>
        <dbReference type="SAM" id="Phobius"/>
    </source>
</evidence>
<proteinExistence type="predicted"/>
<dbReference type="PANTHER" id="PTHR10110:SF86">
    <property type="entry name" value="SODIUM_HYDROGEN EXCHANGER 7"/>
    <property type="match status" value="1"/>
</dbReference>
<evidence type="ECO:0000313" key="13">
    <source>
        <dbReference type="Proteomes" id="UP001555826"/>
    </source>
</evidence>
<keyword evidence="5 10" id="KW-1133">Transmembrane helix</keyword>
<feature type="transmembrane region" description="Helical" evidence="10">
    <location>
        <begin position="220"/>
        <end position="243"/>
    </location>
</feature>